<dbReference type="HOGENOM" id="CLU_2834550_0_0_1"/>
<dbReference type="Proteomes" id="UP000017836">
    <property type="component" value="Unassembled WGS sequence"/>
</dbReference>
<reference evidence="2" key="1">
    <citation type="journal article" date="2013" name="Science">
        <title>The Amborella genome and the evolution of flowering plants.</title>
        <authorList>
            <consortium name="Amborella Genome Project"/>
        </authorList>
    </citation>
    <scope>NUCLEOTIDE SEQUENCE [LARGE SCALE GENOMIC DNA]</scope>
</reference>
<protein>
    <submittedName>
        <fullName evidence="1">Uncharacterized protein</fullName>
    </submittedName>
</protein>
<gene>
    <name evidence="1" type="ORF">AMTR_s00054p00202510</name>
</gene>
<dbReference type="AlphaFoldDB" id="U5DCR2"/>
<evidence type="ECO:0000313" key="2">
    <source>
        <dbReference type="Proteomes" id="UP000017836"/>
    </source>
</evidence>
<proteinExistence type="predicted"/>
<sequence length="66" mass="7783">MLFYVSANETERARSSCKNGCRLSEEEKNCRVQYETRRTDKSCGRTDCIEEIEKAKEEAEEEREKV</sequence>
<accession>U5DCR2</accession>
<dbReference type="Gramene" id="ERN18193">
    <property type="protein sequence ID" value="ERN18193"/>
    <property type="gene ID" value="AMTR_s00054p00202510"/>
</dbReference>
<evidence type="ECO:0000313" key="1">
    <source>
        <dbReference type="EMBL" id="ERN18193.1"/>
    </source>
</evidence>
<dbReference type="EMBL" id="KI392271">
    <property type="protein sequence ID" value="ERN18193.1"/>
    <property type="molecule type" value="Genomic_DNA"/>
</dbReference>
<organism evidence="1 2">
    <name type="scientific">Amborella trichopoda</name>
    <dbReference type="NCBI Taxonomy" id="13333"/>
    <lineage>
        <taxon>Eukaryota</taxon>
        <taxon>Viridiplantae</taxon>
        <taxon>Streptophyta</taxon>
        <taxon>Embryophyta</taxon>
        <taxon>Tracheophyta</taxon>
        <taxon>Spermatophyta</taxon>
        <taxon>Magnoliopsida</taxon>
        <taxon>Amborellales</taxon>
        <taxon>Amborellaceae</taxon>
        <taxon>Amborella</taxon>
    </lineage>
</organism>
<name>U5DCR2_AMBTC</name>
<keyword evidence="2" id="KW-1185">Reference proteome</keyword>